<dbReference type="FunFam" id="3.30.200.20:FF:000309">
    <property type="entry name" value="Leucine-rich repeat receptor protein kinase MSP1"/>
    <property type="match status" value="1"/>
</dbReference>
<feature type="transmembrane region" description="Helical" evidence="23">
    <location>
        <begin position="665"/>
        <end position="690"/>
    </location>
</feature>
<dbReference type="FunFam" id="3.80.10.10:FF:000221">
    <property type="entry name" value="Leucine-rich repeat receptor-like protein kinase PXL1"/>
    <property type="match status" value="1"/>
</dbReference>
<feature type="signal peptide" evidence="24">
    <location>
        <begin position="1"/>
        <end position="34"/>
    </location>
</feature>
<dbReference type="PANTHER" id="PTHR48005:SF95">
    <property type="entry name" value="PROTEIN KINASE DOMAIN-CONTAINING PROTEIN"/>
    <property type="match status" value="1"/>
</dbReference>
<keyword evidence="4" id="KW-0134">Cell wall</keyword>
<accession>A0A5A7UNR8</accession>
<comment type="catalytic activity">
    <reaction evidence="21">
        <text>L-seryl-[protein] + ATP = O-phospho-L-seryl-[protein] + ADP + H(+)</text>
        <dbReference type="Rhea" id="RHEA:17989"/>
        <dbReference type="Rhea" id="RHEA-COMP:9863"/>
        <dbReference type="Rhea" id="RHEA-COMP:11604"/>
        <dbReference type="ChEBI" id="CHEBI:15378"/>
        <dbReference type="ChEBI" id="CHEBI:29999"/>
        <dbReference type="ChEBI" id="CHEBI:30616"/>
        <dbReference type="ChEBI" id="CHEBI:83421"/>
        <dbReference type="ChEBI" id="CHEBI:456216"/>
        <dbReference type="EC" id="2.7.11.1"/>
    </reaction>
</comment>
<keyword evidence="7" id="KW-0433">Leucine-rich repeat</keyword>
<dbReference type="Gene3D" id="3.80.10.10">
    <property type="entry name" value="Ribonuclease Inhibitor"/>
    <property type="match status" value="4"/>
</dbReference>
<dbReference type="OrthoDB" id="676979at2759"/>
<dbReference type="AlphaFoldDB" id="A0A5A7UNR8"/>
<dbReference type="Gene3D" id="3.30.200.20">
    <property type="entry name" value="Phosphorylase Kinase, domain 1"/>
    <property type="match status" value="1"/>
</dbReference>
<dbReference type="Proteomes" id="UP000321393">
    <property type="component" value="Unassembled WGS sequence"/>
</dbReference>
<feature type="domain" description="Protein kinase" evidence="25">
    <location>
        <begin position="731"/>
        <end position="1002"/>
    </location>
</feature>
<comment type="similarity">
    <text evidence="19">Belongs to the polygalacturonase-inhibiting protein family.</text>
</comment>
<evidence type="ECO:0000256" key="6">
    <source>
        <dbReference type="ARBA" id="ARBA00022553"/>
    </source>
</evidence>
<evidence type="ECO:0000256" key="4">
    <source>
        <dbReference type="ARBA" id="ARBA00022512"/>
    </source>
</evidence>
<evidence type="ECO:0000256" key="1">
    <source>
        <dbReference type="ARBA" id="ARBA00004191"/>
    </source>
</evidence>
<evidence type="ECO:0000256" key="23">
    <source>
        <dbReference type="SAM" id="Phobius"/>
    </source>
</evidence>
<reference evidence="26 27" key="1">
    <citation type="submission" date="2019-08" db="EMBL/GenBank/DDBJ databases">
        <title>Draft genome sequences of two oriental melons (Cucumis melo L. var makuwa).</title>
        <authorList>
            <person name="Kwon S.-Y."/>
        </authorList>
    </citation>
    <scope>NUCLEOTIDE SEQUENCE [LARGE SCALE GENOMIC DNA]</scope>
    <source>
        <strain evidence="27">cv. SW 3</strain>
        <tissue evidence="26">Leaf</tissue>
    </source>
</reference>
<evidence type="ECO:0000256" key="15">
    <source>
        <dbReference type="ARBA" id="ARBA00022989"/>
    </source>
</evidence>
<keyword evidence="15 23" id="KW-1133">Transmembrane helix</keyword>
<dbReference type="FunFam" id="3.80.10.10:FF:000400">
    <property type="entry name" value="Nuclear pore complex protein NUP107"/>
    <property type="match status" value="1"/>
</dbReference>
<dbReference type="FunFam" id="3.80.10.10:FF:000177">
    <property type="entry name" value="Leucine-rich repeat receptor-like serine/threonine-protein kinase At1g17230"/>
    <property type="match status" value="1"/>
</dbReference>
<evidence type="ECO:0000256" key="11">
    <source>
        <dbReference type="ARBA" id="ARBA00022737"/>
    </source>
</evidence>
<dbReference type="InterPro" id="IPR055414">
    <property type="entry name" value="LRR_R13L4/SHOC2-like"/>
</dbReference>
<dbReference type="PROSITE" id="PS00107">
    <property type="entry name" value="PROTEIN_KINASE_ATP"/>
    <property type="match status" value="1"/>
</dbReference>
<evidence type="ECO:0000256" key="2">
    <source>
        <dbReference type="ARBA" id="ARBA00004479"/>
    </source>
</evidence>
<keyword evidence="6" id="KW-0597">Phosphoprotein</keyword>
<dbReference type="Pfam" id="PF08263">
    <property type="entry name" value="LRRNT_2"/>
    <property type="match status" value="1"/>
</dbReference>
<dbReference type="FunFam" id="1.10.510.10:FF:000479">
    <property type="entry name" value="Leucine-rich repeat receptor-like protein kinase"/>
    <property type="match status" value="1"/>
</dbReference>
<dbReference type="SMART" id="SM00369">
    <property type="entry name" value="LRR_TYP"/>
    <property type="match status" value="6"/>
</dbReference>
<dbReference type="PROSITE" id="PS00109">
    <property type="entry name" value="PROTEIN_KINASE_TYR"/>
    <property type="match status" value="1"/>
</dbReference>
<evidence type="ECO:0000256" key="12">
    <source>
        <dbReference type="ARBA" id="ARBA00022741"/>
    </source>
</evidence>
<evidence type="ECO:0000256" key="5">
    <source>
        <dbReference type="ARBA" id="ARBA00022527"/>
    </source>
</evidence>
<evidence type="ECO:0000256" key="18">
    <source>
        <dbReference type="ARBA" id="ARBA00023180"/>
    </source>
</evidence>
<dbReference type="PROSITE" id="PS50011">
    <property type="entry name" value="PROTEIN_KINASE_DOM"/>
    <property type="match status" value="1"/>
</dbReference>
<dbReference type="InterPro" id="IPR032675">
    <property type="entry name" value="LRR_dom_sf"/>
</dbReference>
<organism evidence="26 27">
    <name type="scientific">Cucumis melo var. makuwa</name>
    <name type="common">Oriental melon</name>
    <dbReference type="NCBI Taxonomy" id="1194695"/>
    <lineage>
        <taxon>Eukaryota</taxon>
        <taxon>Viridiplantae</taxon>
        <taxon>Streptophyta</taxon>
        <taxon>Embryophyta</taxon>
        <taxon>Tracheophyta</taxon>
        <taxon>Spermatophyta</taxon>
        <taxon>Magnoliopsida</taxon>
        <taxon>eudicotyledons</taxon>
        <taxon>Gunneridae</taxon>
        <taxon>Pentapetalae</taxon>
        <taxon>rosids</taxon>
        <taxon>fabids</taxon>
        <taxon>Cucurbitales</taxon>
        <taxon>Cucurbitaceae</taxon>
        <taxon>Benincaseae</taxon>
        <taxon>Cucumis</taxon>
    </lineage>
</organism>
<dbReference type="InterPro" id="IPR017441">
    <property type="entry name" value="Protein_kinase_ATP_BS"/>
</dbReference>
<keyword evidence="8" id="KW-0808">Transferase</keyword>
<dbReference type="SUPFAM" id="SSF52058">
    <property type="entry name" value="L domain-like"/>
    <property type="match status" value="2"/>
</dbReference>
<evidence type="ECO:0000256" key="9">
    <source>
        <dbReference type="ARBA" id="ARBA00022692"/>
    </source>
</evidence>
<dbReference type="SMART" id="SM00365">
    <property type="entry name" value="LRR_SD22"/>
    <property type="match status" value="4"/>
</dbReference>
<dbReference type="InterPro" id="IPR003591">
    <property type="entry name" value="Leu-rich_rpt_typical-subtyp"/>
</dbReference>
<comment type="subcellular location">
    <subcellularLocation>
        <location evidence="2">Membrane</location>
        <topology evidence="2">Single-pass type I membrane protein</topology>
    </subcellularLocation>
    <subcellularLocation>
        <location evidence="1">Secreted</location>
        <location evidence="1">Cell wall</location>
    </subcellularLocation>
</comment>
<keyword evidence="12 22" id="KW-0547">Nucleotide-binding</keyword>
<dbReference type="Pfam" id="PF00069">
    <property type="entry name" value="Pkinase"/>
    <property type="match status" value="1"/>
</dbReference>
<dbReference type="InterPro" id="IPR001611">
    <property type="entry name" value="Leu-rich_rpt"/>
</dbReference>
<keyword evidence="11" id="KW-0677">Repeat</keyword>
<evidence type="ECO:0000256" key="24">
    <source>
        <dbReference type="SAM" id="SignalP"/>
    </source>
</evidence>
<evidence type="ECO:0000256" key="8">
    <source>
        <dbReference type="ARBA" id="ARBA00022679"/>
    </source>
</evidence>
<dbReference type="GO" id="GO:0016020">
    <property type="term" value="C:membrane"/>
    <property type="evidence" value="ECO:0007669"/>
    <property type="project" value="UniProtKB-SubCell"/>
</dbReference>
<name>A0A5A7UNR8_CUCMM</name>
<sequence length="1002" mass="110826">MTNQIKHPIIPLPLVPKLVVLLLIFLTILCKTSAINIETEALLKWKASLGKQSILDTWEILPSNSSSSSSKASNPCQWMGITCNSASSVTHINLVDTALNGTLQTFSFSSFPNLLCLNLKSNNFSGSIPPSLGLLNKLEFLDLSTNSFSGTLPSSLANLTQLYHLDVSNNKITGGLHPSFFPTENSKFGLRSMEKFIMQSTMIGGELTEEIGNMKSLSIIALDDYKFYGPIPKAIGNLRNLTVLRLNGNGNISGEIPEGIGKLTKLVDLRLFGNKLSGPLPQGLGNSSPLVQVHIFENNFTGHLPPGLCSHGQLVTFAAFTNSFTGTIFKAFQYSFDFFSVLKFRYIIDLHYTCFEVLRFSTCSIPKTHKNIFYYSGPIPSFKNCSKLLRLRLEHNQLTGNLDEAFGVYPNLIYIDLSDNKLAGKLSPNWAKCKNLTKLSIATNMVSGEIPKEITQLKNLEILDLSFNNFSGPIPESIGDLSSLSSLQLQGNRQLSGNIPMEIGNLLNLESLDLSMNKIEGSIPKQIGDCSRLRNLSLSTNRLNGSIPYEIGNILSLQDLLDLSNNSLVGEIPSSLGKLTYLERLSLSHNHLSGKIPDSLKNMMGLVSINLSFNNLSGPLPSGGAFDKAQLQDFVNNTDLCGNIEGMQKCYDSMGESKNKRWQNLVIILVPTIASALLFSLVLFGVISWFRRDKDTKRSHPKRGPKPPFENLWDYDGKIVYDDIIEAAEHFNDKYCIGAGGSGKVYKVEMSTGDVFAVKKLNFWDSDMGMENLKSFKSEVATLTEIRHRNIVKLHGFCSRGEHTFLVYDFIERGCLWEVLRNEEDAKEVDWVKRVEIVKGVAEALCYLHHDCVPAIVHRDVTAKNVLLDVDFEAHVADFGTARFLKFDALHSTAVVGTHGYMAPELAYTNKATEKCDVYSFGVVSLEVLMGRHPGEALLSLQSSPQKGIEMKELLDPRLAYPRTGKVLSELSSLVSIAISCVQAEPQLRPTMYSVCHQMGLH</sequence>
<evidence type="ECO:0000256" key="21">
    <source>
        <dbReference type="ARBA" id="ARBA00048679"/>
    </source>
</evidence>
<evidence type="ECO:0000256" key="20">
    <source>
        <dbReference type="ARBA" id="ARBA00047899"/>
    </source>
</evidence>
<evidence type="ECO:0000259" key="25">
    <source>
        <dbReference type="PROSITE" id="PS50011"/>
    </source>
</evidence>
<evidence type="ECO:0000256" key="22">
    <source>
        <dbReference type="PROSITE-ProRule" id="PRU10141"/>
    </source>
</evidence>
<keyword evidence="13 26" id="KW-0418">Kinase</keyword>
<dbReference type="InterPro" id="IPR051420">
    <property type="entry name" value="Ser_Thr_Kinases_DiverseReg"/>
</dbReference>
<feature type="binding site" evidence="22">
    <location>
        <position position="760"/>
    </location>
    <ligand>
        <name>ATP</name>
        <dbReference type="ChEBI" id="CHEBI:30616"/>
    </ligand>
</feature>
<feature type="chain" id="PRO_5023099111" description="non-specific serine/threonine protein kinase" evidence="24">
    <location>
        <begin position="35"/>
        <end position="1002"/>
    </location>
</feature>
<dbReference type="Pfam" id="PF23598">
    <property type="entry name" value="LRR_14"/>
    <property type="match status" value="1"/>
</dbReference>
<keyword evidence="9 23" id="KW-0812">Transmembrane</keyword>
<evidence type="ECO:0000313" key="26">
    <source>
        <dbReference type="EMBL" id="KAA0055109.1"/>
    </source>
</evidence>
<keyword evidence="17 26" id="KW-0675">Receptor</keyword>
<dbReference type="EMBL" id="SSTE01008566">
    <property type="protein sequence ID" value="KAA0055109.1"/>
    <property type="molecule type" value="Genomic_DNA"/>
</dbReference>
<evidence type="ECO:0000256" key="3">
    <source>
        <dbReference type="ARBA" id="ARBA00012513"/>
    </source>
</evidence>
<evidence type="ECO:0000256" key="10">
    <source>
        <dbReference type="ARBA" id="ARBA00022729"/>
    </source>
</evidence>
<dbReference type="InterPro" id="IPR008266">
    <property type="entry name" value="Tyr_kinase_AS"/>
</dbReference>
<evidence type="ECO:0000256" key="19">
    <source>
        <dbReference type="ARBA" id="ARBA00038043"/>
    </source>
</evidence>
<dbReference type="Gene3D" id="1.10.510.10">
    <property type="entry name" value="Transferase(Phosphotransferase) domain 1"/>
    <property type="match status" value="1"/>
</dbReference>
<gene>
    <name evidence="26" type="ORF">E6C27_scaffold231G00350</name>
</gene>
<dbReference type="SUPFAM" id="SSF56112">
    <property type="entry name" value="Protein kinase-like (PK-like)"/>
    <property type="match status" value="1"/>
</dbReference>
<evidence type="ECO:0000256" key="13">
    <source>
        <dbReference type="ARBA" id="ARBA00022777"/>
    </source>
</evidence>
<dbReference type="EC" id="2.7.11.1" evidence="3"/>
<dbReference type="InterPro" id="IPR011009">
    <property type="entry name" value="Kinase-like_dom_sf"/>
</dbReference>
<dbReference type="Pfam" id="PF00560">
    <property type="entry name" value="LRR_1"/>
    <property type="match status" value="6"/>
</dbReference>
<keyword evidence="14 22" id="KW-0067">ATP-binding</keyword>
<evidence type="ECO:0000256" key="17">
    <source>
        <dbReference type="ARBA" id="ARBA00023170"/>
    </source>
</evidence>
<proteinExistence type="inferred from homology"/>
<comment type="catalytic activity">
    <reaction evidence="20">
        <text>L-threonyl-[protein] + ATP = O-phospho-L-threonyl-[protein] + ADP + H(+)</text>
        <dbReference type="Rhea" id="RHEA:46608"/>
        <dbReference type="Rhea" id="RHEA-COMP:11060"/>
        <dbReference type="Rhea" id="RHEA-COMP:11605"/>
        <dbReference type="ChEBI" id="CHEBI:15378"/>
        <dbReference type="ChEBI" id="CHEBI:30013"/>
        <dbReference type="ChEBI" id="CHEBI:30616"/>
        <dbReference type="ChEBI" id="CHEBI:61977"/>
        <dbReference type="ChEBI" id="CHEBI:456216"/>
        <dbReference type="EC" id="2.7.11.1"/>
    </reaction>
</comment>
<keyword evidence="16 23" id="KW-0472">Membrane</keyword>
<dbReference type="GO" id="GO:0004674">
    <property type="term" value="F:protein serine/threonine kinase activity"/>
    <property type="evidence" value="ECO:0007669"/>
    <property type="project" value="UniProtKB-KW"/>
</dbReference>
<keyword evidence="5" id="KW-0723">Serine/threonine-protein kinase</keyword>
<dbReference type="PANTHER" id="PTHR48005">
    <property type="entry name" value="LEUCINE RICH REPEAT KINASE 2"/>
    <property type="match status" value="1"/>
</dbReference>
<evidence type="ECO:0000256" key="7">
    <source>
        <dbReference type="ARBA" id="ARBA00022614"/>
    </source>
</evidence>
<dbReference type="InterPro" id="IPR000719">
    <property type="entry name" value="Prot_kinase_dom"/>
</dbReference>
<keyword evidence="4" id="KW-0964">Secreted</keyword>
<keyword evidence="10 24" id="KW-0732">Signal</keyword>
<dbReference type="GO" id="GO:0005524">
    <property type="term" value="F:ATP binding"/>
    <property type="evidence" value="ECO:0007669"/>
    <property type="project" value="UniProtKB-UniRule"/>
</dbReference>
<keyword evidence="18" id="KW-0325">Glycoprotein</keyword>
<comment type="caution">
    <text evidence="26">The sequence shown here is derived from an EMBL/GenBank/DDBJ whole genome shotgun (WGS) entry which is preliminary data.</text>
</comment>
<evidence type="ECO:0000313" key="27">
    <source>
        <dbReference type="Proteomes" id="UP000321393"/>
    </source>
</evidence>
<protein>
    <recommendedName>
        <fullName evidence="3">non-specific serine/threonine protein kinase</fullName>
        <ecNumber evidence="3">2.7.11.1</ecNumber>
    </recommendedName>
</protein>
<evidence type="ECO:0000256" key="14">
    <source>
        <dbReference type="ARBA" id="ARBA00022840"/>
    </source>
</evidence>
<dbReference type="InterPro" id="IPR013210">
    <property type="entry name" value="LRR_N_plant-typ"/>
</dbReference>
<evidence type="ECO:0000256" key="16">
    <source>
        <dbReference type="ARBA" id="ARBA00023136"/>
    </source>
</evidence>